<dbReference type="OrthoDB" id="9812921at2"/>
<proteinExistence type="predicted"/>
<name>A0A1I7PHY8_9BACT</name>
<protein>
    <submittedName>
        <fullName evidence="1">Translocation protein TolB</fullName>
    </submittedName>
</protein>
<dbReference type="EMBL" id="CP016094">
    <property type="protein sequence ID" value="AOS43238.1"/>
    <property type="molecule type" value="Genomic_DNA"/>
</dbReference>
<gene>
    <name evidence="1" type="ORF">Verru16b_00281</name>
</gene>
<keyword evidence="2" id="KW-1185">Reference proteome</keyword>
<dbReference type="Proteomes" id="UP000095228">
    <property type="component" value="Chromosome"/>
</dbReference>
<dbReference type="RefSeq" id="WP_069960613.1">
    <property type="nucleotide sequence ID" value="NZ_CP016094.1"/>
</dbReference>
<dbReference type="InterPro" id="IPR011659">
    <property type="entry name" value="WD40"/>
</dbReference>
<evidence type="ECO:0000313" key="1">
    <source>
        <dbReference type="EMBL" id="AOS43238.1"/>
    </source>
</evidence>
<evidence type="ECO:0000313" key="2">
    <source>
        <dbReference type="Proteomes" id="UP000095228"/>
    </source>
</evidence>
<sequence>MLTPLLHPTRVVVILFAGLLWSAGLGAHEGRLGQFADHTDIGAPRHAGTVAYDEQAKTYTVGGGGTNMWFRNDAFHLVWTQVEGDIALATDIAFAGTGGDPHRKAVLMIRQSLAPDAAYADVAVHGDGLTSLQFRETAGEVTHEVQTAITAPKRLRIEKVGDYVYMSLAGEDSVLRPSGCSTRLPFAGPFYLGIGVCAHNDAAFETAVFSNVVIGPPSAEVTAVRSSLEFVYVASGDRRSVWHTSEVVEAPAWADGGRAIRFNGGGRRHRLELGAGSRPVEEGPAPAAPGRPAGFNPDRLFAQISPDGAQVAFLSLVAGDVLLGVAPVHGGEARTLVKLEAGHGPLSPPSWSPDGTRIAYVRYQPGRP</sequence>
<accession>A0A1I7PHY8</accession>
<dbReference type="AlphaFoldDB" id="A0A1I7PHY8"/>
<organism evidence="1 2">
    <name type="scientific">Lacunisphaera limnophila</name>
    <dbReference type="NCBI Taxonomy" id="1838286"/>
    <lineage>
        <taxon>Bacteria</taxon>
        <taxon>Pseudomonadati</taxon>
        <taxon>Verrucomicrobiota</taxon>
        <taxon>Opitutia</taxon>
        <taxon>Opitutales</taxon>
        <taxon>Opitutaceae</taxon>
        <taxon>Lacunisphaera</taxon>
    </lineage>
</organism>
<dbReference type="Gene3D" id="2.120.10.30">
    <property type="entry name" value="TolB, C-terminal domain"/>
    <property type="match status" value="1"/>
</dbReference>
<dbReference type="InterPro" id="IPR011042">
    <property type="entry name" value="6-blade_b-propeller_TolB-like"/>
</dbReference>
<dbReference type="KEGG" id="obg:Verru16b_00281"/>
<dbReference type="Pfam" id="PF07676">
    <property type="entry name" value="PD40"/>
    <property type="match status" value="1"/>
</dbReference>
<dbReference type="STRING" id="1838286.Verru16b_00281"/>
<reference evidence="1 2" key="1">
    <citation type="submission" date="2016-06" db="EMBL/GenBank/DDBJ databases">
        <title>Three novel species with peptidoglycan cell walls form the new genus Lacunisphaera gen. nov. in the family Opitutaceae of the verrucomicrobial subdivision 4.</title>
        <authorList>
            <person name="Rast P."/>
            <person name="Gloeckner I."/>
            <person name="Jogler M."/>
            <person name="Boedeker C."/>
            <person name="Jeske O."/>
            <person name="Wiegand S."/>
            <person name="Reinhardt R."/>
            <person name="Schumann P."/>
            <person name="Rohde M."/>
            <person name="Spring S."/>
            <person name="Gloeckner F.O."/>
            <person name="Jogler C."/>
        </authorList>
    </citation>
    <scope>NUCLEOTIDE SEQUENCE [LARGE SCALE GENOMIC DNA]</scope>
    <source>
        <strain evidence="1 2">IG16b</strain>
    </source>
</reference>
<dbReference type="SUPFAM" id="SSF82171">
    <property type="entry name" value="DPP6 N-terminal domain-like"/>
    <property type="match status" value="1"/>
</dbReference>